<accession>B9M401</accession>
<protein>
    <submittedName>
        <fullName evidence="1">Lipoprotein, putative</fullName>
    </submittedName>
</protein>
<dbReference type="AlphaFoldDB" id="B9M401"/>
<gene>
    <name evidence="1" type="ordered locus">Geob_1284</name>
</gene>
<reference evidence="1 2" key="1">
    <citation type="submission" date="2009-01" db="EMBL/GenBank/DDBJ databases">
        <title>Complete sequence of Geobacter sp. FRC-32.</title>
        <authorList>
            <consortium name="US DOE Joint Genome Institute"/>
            <person name="Lucas S."/>
            <person name="Copeland A."/>
            <person name="Lapidus A."/>
            <person name="Glavina del Rio T."/>
            <person name="Dalin E."/>
            <person name="Tice H."/>
            <person name="Bruce D."/>
            <person name="Goodwin L."/>
            <person name="Pitluck S."/>
            <person name="Saunders E."/>
            <person name="Brettin T."/>
            <person name="Detter J.C."/>
            <person name="Han C."/>
            <person name="Larimer F."/>
            <person name="Land M."/>
            <person name="Hauser L."/>
            <person name="Kyrpides N."/>
            <person name="Ovchinnikova G."/>
            <person name="Kostka J."/>
            <person name="Richardson P."/>
        </authorList>
    </citation>
    <scope>NUCLEOTIDE SEQUENCE [LARGE SCALE GENOMIC DNA]</scope>
    <source>
        <strain evidence="2">DSM 22248 / JCM 15807 / FRC-32</strain>
    </source>
</reference>
<organism evidence="1 2">
    <name type="scientific">Geotalea daltonii (strain DSM 22248 / JCM 15807 / FRC-32)</name>
    <name type="common">Geobacter daltonii</name>
    <dbReference type="NCBI Taxonomy" id="316067"/>
    <lineage>
        <taxon>Bacteria</taxon>
        <taxon>Pseudomonadati</taxon>
        <taxon>Thermodesulfobacteriota</taxon>
        <taxon>Desulfuromonadia</taxon>
        <taxon>Geobacterales</taxon>
        <taxon>Geobacteraceae</taxon>
        <taxon>Geotalea</taxon>
    </lineage>
</organism>
<dbReference type="RefSeq" id="WP_012646373.1">
    <property type="nucleotide sequence ID" value="NC_011979.1"/>
</dbReference>
<proteinExistence type="predicted"/>
<dbReference type="KEGG" id="geo:Geob_1284"/>
<name>B9M401_GEODF</name>
<dbReference type="HOGENOM" id="CLU_1459348_0_0_7"/>
<sequence>MKNIIAVATAVFMAAGLWGCGGGSSEPAVQKLSTGKATLAFSAMSTAKLDNSIGGIDIEVALPPGMSIATTGGGSGSVDSGSLVPGAAVQGSILVYGNYSASTRKARIAFTTSSNSYRSGEFLRLVCSVDGSANVTAADVRALNNPVVVIKAAGYDGATLSTILLTGKVKVTMDVLQ</sequence>
<keyword evidence="2" id="KW-1185">Reference proteome</keyword>
<dbReference type="OrthoDB" id="5397515at2"/>
<keyword evidence="1" id="KW-0449">Lipoprotein</keyword>
<dbReference type="Proteomes" id="UP000007721">
    <property type="component" value="Chromosome"/>
</dbReference>
<evidence type="ECO:0000313" key="2">
    <source>
        <dbReference type="Proteomes" id="UP000007721"/>
    </source>
</evidence>
<dbReference type="EMBL" id="CP001390">
    <property type="protein sequence ID" value="ACM19644.1"/>
    <property type="molecule type" value="Genomic_DNA"/>
</dbReference>
<evidence type="ECO:0000313" key="1">
    <source>
        <dbReference type="EMBL" id="ACM19644.1"/>
    </source>
</evidence>